<evidence type="ECO:0000256" key="1">
    <source>
        <dbReference type="ARBA" id="ARBA00022737"/>
    </source>
</evidence>
<keyword evidence="2 3" id="KW-0802">TPR repeat</keyword>
<reference evidence="5 6" key="1">
    <citation type="journal article" date="2021" name="Sci. Rep.">
        <title>The genome of the diatom Chaetoceros tenuissimus carries an ancient integrated fragment of an extant virus.</title>
        <authorList>
            <person name="Hongo Y."/>
            <person name="Kimura K."/>
            <person name="Takaki Y."/>
            <person name="Yoshida Y."/>
            <person name="Baba S."/>
            <person name="Kobayashi G."/>
            <person name="Nagasaki K."/>
            <person name="Hano T."/>
            <person name="Tomaru Y."/>
        </authorList>
    </citation>
    <scope>NUCLEOTIDE SEQUENCE [LARGE SCALE GENOMIC DNA]</scope>
    <source>
        <strain evidence="5 6">NIES-3715</strain>
    </source>
</reference>
<protein>
    <submittedName>
        <fullName evidence="5">Uncharacterized protein</fullName>
    </submittedName>
</protein>
<feature type="compositionally biased region" description="Acidic residues" evidence="4">
    <location>
        <begin position="426"/>
        <end position="442"/>
    </location>
</feature>
<dbReference type="Gene3D" id="1.25.40.10">
    <property type="entry name" value="Tetratricopeptide repeat domain"/>
    <property type="match status" value="14"/>
</dbReference>
<evidence type="ECO:0000313" key="6">
    <source>
        <dbReference type="Proteomes" id="UP001054902"/>
    </source>
</evidence>
<dbReference type="SUPFAM" id="SSF81901">
    <property type="entry name" value="HCP-like"/>
    <property type="match status" value="1"/>
</dbReference>
<feature type="repeat" description="TPR" evidence="3">
    <location>
        <begin position="3154"/>
        <end position="3187"/>
    </location>
</feature>
<dbReference type="PROSITE" id="PS50005">
    <property type="entry name" value="TPR"/>
    <property type="match status" value="5"/>
</dbReference>
<feature type="repeat" description="TPR" evidence="3">
    <location>
        <begin position="3366"/>
        <end position="3399"/>
    </location>
</feature>
<dbReference type="SUPFAM" id="SSF48452">
    <property type="entry name" value="TPR-like"/>
    <property type="match status" value="10"/>
</dbReference>
<dbReference type="PANTHER" id="PTHR45641:SF19">
    <property type="entry name" value="NEPHROCYSTIN-3"/>
    <property type="match status" value="1"/>
</dbReference>
<evidence type="ECO:0000256" key="3">
    <source>
        <dbReference type="PROSITE-ProRule" id="PRU00339"/>
    </source>
</evidence>
<dbReference type="Proteomes" id="UP001054902">
    <property type="component" value="Unassembled WGS sequence"/>
</dbReference>
<dbReference type="PANTHER" id="PTHR45641">
    <property type="entry name" value="TETRATRICOPEPTIDE REPEAT PROTEIN (AFU_ORTHOLOGUE AFUA_6G03870)"/>
    <property type="match status" value="1"/>
</dbReference>
<comment type="caution">
    <text evidence="5">The sequence shown here is derived from an EMBL/GenBank/DDBJ whole genome shotgun (WGS) entry which is preliminary data.</text>
</comment>
<dbReference type="InterPro" id="IPR019734">
    <property type="entry name" value="TPR_rpt"/>
</dbReference>
<keyword evidence="1" id="KW-0677">Repeat</keyword>
<feature type="repeat" description="TPR" evidence="3">
    <location>
        <begin position="4226"/>
        <end position="4259"/>
    </location>
</feature>
<dbReference type="InterPro" id="IPR011990">
    <property type="entry name" value="TPR-like_helical_dom_sf"/>
</dbReference>
<keyword evidence="6" id="KW-1185">Reference proteome</keyword>
<accession>A0AAD3D2I4</accession>
<sequence length="4323" mass="493117">MSDVEKDVEEIDLQESTQLLEEVNLQDDQDTFLPKGSAPLTQIASKVRQQYLSQGSDLRPSSDARKSFWKSSFIDEDALLTKQKNDPNSVYAKYYRSRDAKKKPAVKIVPSNMNQDIQNIQKPTVENTGPRIDESEIEELNMNRQEKRIQIQEQSDQNATDEDIYDENDPFELHYLEDEESFVNAQKNLEPMHEEQGQKYTMDSFVQSASTVTTTVQSWANDISHGQIPSLANTSQSAHDEKHKTSKPTGALEELLGGSESRLDEILDSVPSRFIDNSKSGLFSLLYDDAKDLDVSSIVSKLSSTNNPRELRQILIKTLVGPDYPLQEEKNDIFISTDLTLPELPVEATNDIEGAIDFMIHLCEEKEDEGPNIDRAWWMDKLEHKHSRMSIDDIIHFDFTDSNQARYNISVDKTGEFNENLASQSNDDDDNEYFTDEDDDNEMNGGDLDKWEELLWAEARRHYHLAYKINENYDETLKETDVIDNADTIESTAVKKFRSDIISCLEAYISSFHCASIDKENEENEFRIPAYVPLKIVKVLIRRTLEAKRRAAQSPDKSGDSDNLINDDVDFDSYVNAIYSSLFGANSSFFRLYEIDFTSENEAEKYKNGNPKRKLLQDSHDDQLSDRALVDEFLYGIKPPEVTDGNKNEDLDLSKYEIEVKIYQPLLRFMTKTKFPIDAVSRHCKAISDIMTEMIFDLNMDDGDIVDLFEKGKDVSLISAYLHKHLLKFKVRALVKNIHVEEERNSESIKILKMLMDSDFVRRRIKLFGPYVGIQDHIENWQSYVRLGGSMFSPNLYVTHLDRSKFQDIHHCIVLELQFYIDCIKGNEKDLSCEEREKENDNVVSLKEFLKRRIQNAFRLIEIGRASYSLGLKIGKSEKTFFASTISDGTVDSYSESDVADIPSESDFIRLEASDYQRATSSFRQASAILRMCKQKIDKLNSDVLPDEELKLEKESMEIRELLVSIDLFLADTFVLKGYCYDTKQLEQKSAIDCYKEALRLYRHLGKTHHVVLSAMQNLGSVFFESQELDAAMTCFGDKLKFLRAIEKSELQGLQQEIGSVIRNNASLKLMKINEDICITLQSLARVYKKVGDVNMAIQYYSEAMQRIKTKRQMILDQIDPSYFLEESFVELSGLHMKKAAGVFEEWSQIALTSMFQSSSPTNPLPVAFVYDEAVESQRLSQSYLNESMCMRLQKCLTEFDATKLQYDKGEVINALESMSQEDKEEFRSILTRNGLLKFRNCQYDSAFVDLDLVLRSFLSEYEETVNIWDMDMKSIVMTVEAKFVKNLDSFELIPLIVHISNLNLRLEKYDDSLMLYTFALSICQEKESKTAMSPHARVGVHLDLADIHFGIGYVHSRNGRIQEAIPHLKISLRLLDNIISQNSEEIFSEDDEFTLEVFVKLKIVIVLNFLARTYVNKEDAIDQALTCLEDSMVILEDVLDEFRVDGSLFEVIKPVKRIVDGSVLQQPMSLLTLGRVLGNNYLRASKLYHQHGLLIDAELAAQKAVRIFDDMKDDSYFSNDHENIVEGLSLTCLNEDLLEASEFALLLLAQSGNNDDQSDDQEDEKDAEDVGYDKEDLLFRIGNCYGNLGKHEKALTFLSKAKVLIENAFESNHSNFVLASICQNMATVKRLQYFETFNDETRIESTQLFEESVYLADSIGNPDHDLFIADSMFRVVEMRMTQTVLSPTEMNSLAQDDKLLGFLESSLATRLRYFGEYHADVAIIRYLIGKCLFFKEDFAMSLQYINQALSQWKTLYTSMNLDIFDAIFMRGQCQKSLALTFCTGSEIVSSEQLKMARLYFAQAMTYSKEFYLSASNASMKHASISFSCFSLCLKCCVEIVGSLKKDLGRGYSISQNLLALIKSFTNSNTLLELDNQIDILQDLTVKLWNYIADVHNIVGNYGTSLIAYETSLGKYSDEISSEDNEDADDVDLLMNCTVATLKLAKQNEVVHDFDKAKELYEVVLKNIDSLEGDGTYEKAAVLVYAGILSSSADLLRKAIRIFESDESLLDPEKILIPGCGQRALMYKFLSYRKMIKGDFKSAWNDITISIATFENIRKGGLRTSAQVVNLEQTLHAFENWDLHLFQSYLFQICIAKQIMTGLEFKIHTKETIRIIGILLGDIGSFDLSYHCFYCLLLSLRGDENLAANALLDLASIGNRIDDTPKEILLHEEYIRATSPLLGLLHRNLLPSLISLAVQNYDDKKYDIAGKWADLGLNSLSLNKDLGGEKARLFLIKSRRLMRNGAFMKARHYLLQAIQDVDSSSLLHFELCVATGKTFHEQKNTDQAISFYLKSLKTLQNLDRRHQTLEIQLALGEVLLNKASLPQAKMFFENALILATELKGCDHRYTADALHDLAKSMMSENEILSVSLFKESVRIYRLLPETQNFGSALYCIGQTLEKERKYEQAGENYKEALKVMSICGENIFLHAQILRSMGFITYRMRNYHSAKKYFQHSVTILRKFEDSSRMYIDSLYWLGCILYLLDDIYDSQRTLSVALRCIKREGQNRKEIVLIKLAQSRNFTNLNKRDDAMLCLRDVQQHMKSVSKYFLKNELIKVCLLYGEIYYNLDFVENAVLYTTKAVTLISATPDIDFITKEESFQQIIRIYRETGEFVLAGEYISQYSQLISELFGYDSDKMAKVLETKGDIEMAMRNVEAAASSYKKALSIHNQCFHSIAECELLFKQSYAHSRLKSFDEGLKTLDILQDTVNMLPHAGVMSKRANILRASIHFKCNQKDEAFRLYTQVLEEIQSLNDTSNLSRLSEAIPTLDIVEMFTNLASYHQNSLEEAGNFLSKAACLCFESGTQLESRWEHTLLNLCSLYEHFIYSNQSVSSNFSEMKMQLGRMYALAKGFNKAVSIFSEVLTYERKVENQLHVFHTLHNIGSCYIEIGDINNAIFVLNESVQLGEAILGREDTAVADTVYTLAKAYLFSDPIASLDHFQRSLRGRMDNYGINSLEALCTLQDLGNALVQIGKLDAALKVYRDAKNIELQLKTKDEKKTWNTTNFLLGEALLSKGTYELAMKYFKIFIGNPYKRGHGLQSDIPIALYKIGFIHLKRGENKSAKKYFSKAILEVEEQFQLQLRHHPIEQCKGKMEEMKLKFADQKLMVAEILQLYGVLLKDSNEYKRSLLCLEFSKVMIISLLGDSSSLRLASIELEIGRIHYEEGEYARAIEVLTRCLHIKSHLSSEKDMGDLKRIVGLCYSKLGNSEKGLKLIKESNFFNKMKKKNYQSNLEDAQTLFAYGQLQFQRDQTTMAMEVYRRCLSLFQNLSDCEAKENAIVEVTIAIGDAYLKSGGHFKALVNFKQAIFTSRGTQKDVTYKALSNMGDLYLSLGRYDDAIDQYLACVKLQEDFGSDSTIPHQLSTQLYISLGFAYFQVNNFHESKVYYTRAITELKSRYGEYTDIGVCWLKVGQIFMREKDAKKALSCYEHALHIAKSITNNNDFYWNTYQDLGNCLFELEMLQDSQVAYENALRVAQSLDDISKIAESKYSLSIIMFKTGRVDDALNYCRDALDHKIECITGTEEASSLLPGLDLILSNLRKTTGTGSLEYAEVQEKKGLCLSKANSNTRALAAHKSAKQIYSREYGEDHIKVKTCLYNIALCCIALERWMEAGQCLLQMYKKISSTLGNENIELANIQFYIGLTYQKTGNWKEAKTCFDDSIYIRKLHGQYHQKLTAETLDIIGDIVNEQKNSRALQASEMHYLESMRLYTNLHMMKEAAMMHYKIAKFYAAKDKYEKALVHLEKSLVTFRVLTGGLKSPISDIYLSLGNAHEALNQVERAVACYDFCIKSSKTDIVATKAFINKGKVLCRNNQYEEALLCLSTALQIGVDGSKPEIEAEVLVARGQVSDVMNKHDLALESYQNALEIYKKLPKCERDVATVCQEIANFHIRKKKYREAFQFTEEALEIRQKELGLENKLTAETLYSKGNILFALGENKQALSCLELALYNLRKVRATFLMKANCAYLLGCTQESVGHYDKAFQSLKESLTYHERANKEGNGSIKDTSRTLRRLGACHKSKKEYMKARELFQKSLSISIPEYGPENIEIAMCHDLLAETLCLEDRDEEALQHLLLAMKIYKIYNDPKILGRVYCLHGIILEKIDDGLQTVINAYNLSRDQYLSIPDKEKTDVDKIGLASTYFKLASVEDRNGRFTSASKNYLKANDIYIQALKSKTTLYSADVFERLANLNGRLKKYDKAIALLEEAFRIRVEILGADHKAVAQALFSLGIIFSKQNEVDAALKAFTDCLSIRQIKCGVDSIATADTLHAIGRCLGNAGDFANALNLWNEAVEIYARHEQHEKVISTKRDLDLGYKLSKT</sequence>
<dbReference type="Pfam" id="PF13424">
    <property type="entry name" value="TPR_12"/>
    <property type="match status" value="3"/>
</dbReference>
<feature type="repeat" description="TPR" evidence="3">
    <location>
        <begin position="4011"/>
        <end position="4044"/>
    </location>
</feature>
<feature type="repeat" description="TPR" evidence="3">
    <location>
        <begin position="3321"/>
        <end position="3354"/>
    </location>
</feature>
<feature type="region of interest" description="Disordered" evidence="4">
    <location>
        <begin position="419"/>
        <end position="442"/>
    </location>
</feature>
<proteinExistence type="predicted"/>
<dbReference type="SMART" id="SM00028">
    <property type="entry name" value="TPR"/>
    <property type="match status" value="42"/>
</dbReference>
<name>A0AAD3D2I4_9STRA</name>
<evidence type="ECO:0000256" key="2">
    <source>
        <dbReference type="ARBA" id="ARBA00022803"/>
    </source>
</evidence>
<evidence type="ECO:0000313" key="5">
    <source>
        <dbReference type="EMBL" id="GFH54929.1"/>
    </source>
</evidence>
<feature type="region of interest" description="Disordered" evidence="4">
    <location>
        <begin position="230"/>
        <end position="249"/>
    </location>
</feature>
<dbReference type="EMBL" id="BLLK01000047">
    <property type="protein sequence ID" value="GFH54929.1"/>
    <property type="molecule type" value="Genomic_DNA"/>
</dbReference>
<evidence type="ECO:0000256" key="4">
    <source>
        <dbReference type="SAM" id="MobiDB-lite"/>
    </source>
</evidence>
<organism evidence="5 6">
    <name type="scientific">Chaetoceros tenuissimus</name>
    <dbReference type="NCBI Taxonomy" id="426638"/>
    <lineage>
        <taxon>Eukaryota</taxon>
        <taxon>Sar</taxon>
        <taxon>Stramenopiles</taxon>
        <taxon>Ochrophyta</taxon>
        <taxon>Bacillariophyta</taxon>
        <taxon>Coscinodiscophyceae</taxon>
        <taxon>Chaetocerotophycidae</taxon>
        <taxon>Chaetocerotales</taxon>
        <taxon>Chaetocerotaceae</taxon>
        <taxon>Chaetoceros</taxon>
    </lineage>
</organism>
<dbReference type="Pfam" id="PF13181">
    <property type="entry name" value="TPR_8"/>
    <property type="match status" value="3"/>
</dbReference>
<gene>
    <name evidence="5" type="ORF">CTEN210_11405</name>
</gene>